<organism evidence="1 2">
    <name type="scientific">Pseudosporangium ferrugineum</name>
    <dbReference type="NCBI Taxonomy" id="439699"/>
    <lineage>
        <taxon>Bacteria</taxon>
        <taxon>Bacillati</taxon>
        <taxon>Actinomycetota</taxon>
        <taxon>Actinomycetes</taxon>
        <taxon>Micromonosporales</taxon>
        <taxon>Micromonosporaceae</taxon>
        <taxon>Pseudosporangium</taxon>
    </lineage>
</organism>
<dbReference type="RefSeq" id="WP_158277812.1">
    <property type="nucleotide sequence ID" value="NZ_PVZG01000012.1"/>
</dbReference>
<dbReference type="PROSITE" id="PS51257">
    <property type="entry name" value="PROKAR_LIPOPROTEIN"/>
    <property type="match status" value="1"/>
</dbReference>
<evidence type="ECO:0000313" key="2">
    <source>
        <dbReference type="Proteomes" id="UP000239209"/>
    </source>
</evidence>
<dbReference type="EMBL" id="PVZG01000012">
    <property type="protein sequence ID" value="PRY25650.1"/>
    <property type="molecule type" value="Genomic_DNA"/>
</dbReference>
<reference evidence="1 2" key="1">
    <citation type="submission" date="2018-03" db="EMBL/GenBank/DDBJ databases">
        <title>Genomic Encyclopedia of Archaeal and Bacterial Type Strains, Phase II (KMG-II): from individual species to whole genera.</title>
        <authorList>
            <person name="Goeker M."/>
        </authorList>
    </citation>
    <scope>NUCLEOTIDE SEQUENCE [LARGE SCALE GENOMIC DNA]</scope>
    <source>
        <strain evidence="1 2">DSM 45348</strain>
    </source>
</reference>
<proteinExistence type="predicted"/>
<evidence type="ECO:0000313" key="1">
    <source>
        <dbReference type="EMBL" id="PRY25650.1"/>
    </source>
</evidence>
<name>A0A2T0RWW6_9ACTN</name>
<comment type="caution">
    <text evidence="1">The sequence shown here is derived from an EMBL/GenBank/DDBJ whole genome shotgun (WGS) entry which is preliminary data.</text>
</comment>
<keyword evidence="2" id="KW-1185">Reference proteome</keyword>
<sequence>MRTLPLAAAAALLVLLSGCGDKQEMPRPVSFEVVSSTTPPPPPSR</sequence>
<gene>
    <name evidence="1" type="ORF">CLV70_11216</name>
</gene>
<accession>A0A2T0RWW6</accession>
<dbReference type="AlphaFoldDB" id="A0A2T0RWW6"/>
<dbReference type="Proteomes" id="UP000239209">
    <property type="component" value="Unassembled WGS sequence"/>
</dbReference>
<protein>
    <submittedName>
        <fullName evidence="1">Uncharacterized protein</fullName>
    </submittedName>
</protein>